<dbReference type="SUPFAM" id="SSF53271">
    <property type="entry name" value="PRTase-like"/>
    <property type="match status" value="1"/>
</dbReference>
<feature type="domain" description="Phosphoribosyltransferase" evidence="2">
    <location>
        <begin position="157"/>
        <end position="246"/>
    </location>
</feature>
<dbReference type="InterPro" id="IPR029057">
    <property type="entry name" value="PRTase-like"/>
</dbReference>
<accession>A0A4S4AMB1</accession>
<protein>
    <submittedName>
        <fullName evidence="4">ComF family protein</fullName>
    </submittedName>
</protein>
<dbReference type="Pfam" id="PF00156">
    <property type="entry name" value="Pribosyltran"/>
    <property type="match status" value="1"/>
</dbReference>
<dbReference type="Gene3D" id="3.40.50.2020">
    <property type="match status" value="1"/>
</dbReference>
<proteinExistence type="inferred from homology"/>
<dbReference type="InterPro" id="IPR044005">
    <property type="entry name" value="DZR_2"/>
</dbReference>
<dbReference type="InterPro" id="IPR051910">
    <property type="entry name" value="ComF/GntX_DNA_util-trans"/>
</dbReference>
<evidence type="ECO:0000256" key="1">
    <source>
        <dbReference type="ARBA" id="ARBA00008007"/>
    </source>
</evidence>
<dbReference type="EMBL" id="SSOD01000009">
    <property type="protein sequence ID" value="THF60693.1"/>
    <property type="molecule type" value="Genomic_DNA"/>
</dbReference>
<dbReference type="AlphaFoldDB" id="A0A4S4AMB1"/>
<sequence>MKRIPGCNAVVAHVRTSAETLSNTIALQRLLNHVADLLLPQECFVCGAGSGGEAVCAACRAELPLQPQEAACPVCALPSPGGAVCGRCLREPPAFDTTRALFAYAFPVDRMVQALKYHHRLALARFFADRLLELPPPEGADLLLPMPLHAHRLRERGFNQAAEIARPLAAAWGLPLELATVRREREVPAQAGLDRKARIANLRNAFRCARPLTGLHVVVVDDVMTTGASLNELARTLKAGGAVRVENLIVARTP</sequence>
<dbReference type="InterPro" id="IPR000836">
    <property type="entry name" value="PRTase_dom"/>
</dbReference>
<comment type="caution">
    <text evidence="4">The sequence shown here is derived from an EMBL/GenBank/DDBJ whole genome shotgun (WGS) entry which is preliminary data.</text>
</comment>
<evidence type="ECO:0000259" key="3">
    <source>
        <dbReference type="Pfam" id="PF18912"/>
    </source>
</evidence>
<name>A0A4S4AMB1_9RHOO</name>
<dbReference type="PANTHER" id="PTHR47505:SF1">
    <property type="entry name" value="DNA UTILIZATION PROTEIN YHGH"/>
    <property type="match status" value="1"/>
</dbReference>
<dbReference type="Pfam" id="PF18912">
    <property type="entry name" value="DZR_2"/>
    <property type="match status" value="1"/>
</dbReference>
<comment type="similarity">
    <text evidence="1">Belongs to the ComF/GntX family.</text>
</comment>
<feature type="domain" description="Double zinc ribbon" evidence="3">
    <location>
        <begin position="35"/>
        <end position="89"/>
    </location>
</feature>
<gene>
    <name evidence="4" type="ORF">E6O51_13020</name>
</gene>
<organism evidence="4 5">
    <name type="scientific">Pseudothauera rhizosphaerae</name>
    <dbReference type="NCBI Taxonomy" id="2565932"/>
    <lineage>
        <taxon>Bacteria</taxon>
        <taxon>Pseudomonadati</taxon>
        <taxon>Pseudomonadota</taxon>
        <taxon>Betaproteobacteria</taxon>
        <taxon>Rhodocyclales</taxon>
        <taxon>Zoogloeaceae</taxon>
        <taxon>Pseudothauera</taxon>
    </lineage>
</organism>
<evidence type="ECO:0000259" key="2">
    <source>
        <dbReference type="Pfam" id="PF00156"/>
    </source>
</evidence>
<dbReference type="OrthoDB" id="9793412at2"/>
<dbReference type="PANTHER" id="PTHR47505">
    <property type="entry name" value="DNA UTILIZATION PROTEIN YHGH"/>
    <property type="match status" value="1"/>
</dbReference>
<reference evidence="4 5" key="1">
    <citation type="submission" date="2019-04" db="EMBL/GenBank/DDBJ databases">
        <title>Azoarcus rhizosphaerae sp. nov. isolated from rhizosphere of Ficus religiosa.</title>
        <authorList>
            <person name="Lin S.-Y."/>
            <person name="Hameed A."/>
            <person name="Hsu Y.-H."/>
            <person name="Young C.-C."/>
        </authorList>
    </citation>
    <scope>NUCLEOTIDE SEQUENCE [LARGE SCALE GENOMIC DNA]</scope>
    <source>
        <strain evidence="4 5">CC-YHH848</strain>
    </source>
</reference>
<evidence type="ECO:0000313" key="5">
    <source>
        <dbReference type="Proteomes" id="UP000307956"/>
    </source>
</evidence>
<evidence type="ECO:0000313" key="4">
    <source>
        <dbReference type="EMBL" id="THF60693.1"/>
    </source>
</evidence>
<keyword evidence="5" id="KW-1185">Reference proteome</keyword>
<dbReference type="Proteomes" id="UP000307956">
    <property type="component" value="Unassembled WGS sequence"/>
</dbReference>